<dbReference type="Proteomes" id="UP000054683">
    <property type="component" value="Unassembled WGS sequence"/>
</dbReference>
<dbReference type="SUPFAM" id="SSF53254">
    <property type="entry name" value="Phosphoglycerate mutase-like"/>
    <property type="match status" value="1"/>
</dbReference>
<dbReference type="RefSeq" id="WP_062088651.1">
    <property type="nucleotide sequence ID" value="NZ_FCOK02000031.1"/>
</dbReference>
<dbReference type="InterPro" id="IPR029033">
    <property type="entry name" value="His_PPase_superfam"/>
</dbReference>
<dbReference type="AlphaFoldDB" id="A0A158HJB7"/>
<reference evidence="1 2" key="1">
    <citation type="submission" date="2016-01" db="EMBL/GenBank/DDBJ databases">
        <authorList>
            <person name="Oliw E.H."/>
        </authorList>
    </citation>
    <scope>NUCLEOTIDE SEQUENCE [LARGE SCALE GENOMIC DNA]</scope>
    <source>
        <strain evidence="1">LMG 27134</strain>
    </source>
</reference>
<accession>A0A158HJB7</accession>
<dbReference type="EMBL" id="FCOK02000031">
    <property type="protein sequence ID" value="SAL44492.1"/>
    <property type="molecule type" value="Genomic_DNA"/>
</dbReference>
<gene>
    <name evidence="1" type="ORF">AWB69_04513</name>
</gene>
<evidence type="ECO:0000313" key="2">
    <source>
        <dbReference type="Proteomes" id="UP000054683"/>
    </source>
</evidence>
<proteinExistence type="predicted"/>
<dbReference type="InterPro" id="IPR013078">
    <property type="entry name" value="His_Pase_superF_clade-1"/>
</dbReference>
<protein>
    <submittedName>
        <fullName evidence="1">Phosphoglycerate/bisphosphoglycerate mutase</fullName>
    </submittedName>
</protein>
<dbReference type="Gene3D" id="3.40.50.1240">
    <property type="entry name" value="Phosphoglycerate mutase-like"/>
    <property type="match status" value="1"/>
</dbReference>
<name>A0A158HJB7_9BURK</name>
<sequence length="186" mass="19846">MKTELILLCHATTASMKSGSFPSSGDAIDGPELSRLTRLPSAFQPDRIITSPAHAAIQTGRAFETAASIDTSWGDLDYGRWQGRPIRDIHDEDAAGLGAWLSEPESAAHGGESLGALQTRVRGALESWRGTGVTLVVTHAIVVKTALATVLDAPLTAVYCMDLEPLSAITLTRSGDAWRLRHRSSL</sequence>
<dbReference type="Pfam" id="PF00300">
    <property type="entry name" value="His_Phos_1"/>
    <property type="match status" value="1"/>
</dbReference>
<dbReference type="OrthoDB" id="7502553at2"/>
<organism evidence="1 2">
    <name type="scientific">Caballeronia udeis</name>
    <dbReference type="NCBI Taxonomy" id="1232866"/>
    <lineage>
        <taxon>Bacteria</taxon>
        <taxon>Pseudomonadati</taxon>
        <taxon>Pseudomonadota</taxon>
        <taxon>Betaproteobacteria</taxon>
        <taxon>Burkholderiales</taxon>
        <taxon>Burkholderiaceae</taxon>
        <taxon>Caballeronia</taxon>
    </lineage>
</organism>
<evidence type="ECO:0000313" key="1">
    <source>
        <dbReference type="EMBL" id="SAL44492.1"/>
    </source>
</evidence>